<evidence type="ECO:0000256" key="4">
    <source>
        <dbReference type="ARBA" id="ARBA00023163"/>
    </source>
</evidence>
<dbReference type="GO" id="GO:0003714">
    <property type="term" value="F:transcription corepressor activity"/>
    <property type="evidence" value="ECO:0007669"/>
    <property type="project" value="TreeGrafter"/>
</dbReference>
<dbReference type="PANTHER" id="PTHR13082">
    <property type="entry name" value="SAP18"/>
    <property type="match status" value="1"/>
</dbReference>
<keyword evidence="2" id="KW-0678">Repressor</keyword>
<proteinExistence type="inferred from homology"/>
<protein>
    <recommendedName>
        <fullName evidence="5">18 kDa Sin3-associated polypeptide</fullName>
    </recommendedName>
</protein>
<name>A0A9Q0RQE4_BLOTA</name>
<keyword evidence="4" id="KW-0804">Transcription</keyword>
<dbReference type="Proteomes" id="UP001142055">
    <property type="component" value="Chromosome 1"/>
</dbReference>
<dbReference type="PANTHER" id="PTHR13082:SF0">
    <property type="entry name" value="HISTONE DEACETYLASE COMPLEX SUBUNIT SAP18"/>
    <property type="match status" value="1"/>
</dbReference>
<comment type="caution">
    <text evidence="7">The sequence shown here is derived from an EMBL/GenBank/DDBJ whole genome shotgun (WGS) entry which is preliminary data.</text>
</comment>
<evidence type="ECO:0000313" key="7">
    <source>
        <dbReference type="EMBL" id="KAJ6222729.1"/>
    </source>
</evidence>
<evidence type="ECO:0000256" key="1">
    <source>
        <dbReference type="ARBA" id="ARBA00009143"/>
    </source>
</evidence>
<organism evidence="7 8">
    <name type="scientific">Blomia tropicalis</name>
    <name type="common">Mite</name>
    <dbReference type="NCBI Taxonomy" id="40697"/>
    <lineage>
        <taxon>Eukaryota</taxon>
        <taxon>Metazoa</taxon>
        <taxon>Ecdysozoa</taxon>
        <taxon>Arthropoda</taxon>
        <taxon>Chelicerata</taxon>
        <taxon>Arachnida</taxon>
        <taxon>Acari</taxon>
        <taxon>Acariformes</taxon>
        <taxon>Sarcoptiformes</taxon>
        <taxon>Astigmata</taxon>
        <taxon>Glycyphagoidea</taxon>
        <taxon>Echimyopodidae</taxon>
        <taxon>Blomia</taxon>
    </lineage>
</organism>
<evidence type="ECO:0000256" key="5">
    <source>
        <dbReference type="ARBA" id="ARBA00030511"/>
    </source>
</evidence>
<keyword evidence="3" id="KW-0805">Transcription regulation</keyword>
<dbReference type="InterPro" id="IPR042534">
    <property type="entry name" value="SAP18_sf"/>
</dbReference>
<accession>A0A9Q0RQE4</accession>
<evidence type="ECO:0000256" key="2">
    <source>
        <dbReference type="ARBA" id="ARBA00022491"/>
    </source>
</evidence>
<dbReference type="EMBL" id="JAPWDV010000001">
    <property type="protein sequence ID" value="KAJ6222729.1"/>
    <property type="molecule type" value="Genomic_DNA"/>
</dbReference>
<reference evidence="7" key="1">
    <citation type="submission" date="2022-12" db="EMBL/GenBank/DDBJ databases">
        <title>Genome assemblies of Blomia tropicalis.</title>
        <authorList>
            <person name="Cui Y."/>
        </authorList>
    </citation>
    <scope>NUCLEOTIDE SEQUENCE</scope>
    <source>
        <tissue evidence="7">Adult mites</tissue>
    </source>
</reference>
<evidence type="ECO:0000313" key="8">
    <source>
        <dbReference type="Proteomes" id="UP001142055"/>
    </source>
</evidence>
<feature type="compositionally biased region" description="Basic and acidic residues" evidence="6">
    <location>
        <begin position="167"/>
        <end position="203"/>
    </location>
</feature>
<sequence>MTSVIANKSENLDDMVDREKKCPLLLRVFINVNSRHYHLNEYNRGNVPSKEVQIYTWMDATLKELTSLVKEVNQDCRKPGTRFDFALVFPDMRTANYRMREIGFTINGRKESDDLKTLAQSRFQIGDYLDVAINFPSMMGKSNDGSGSRSGIHHGGSSARGSGMRFNGDRDYGGRDRDFGSGRDRDFGGGRDRDFGRDRGRPY</sequence>
<comment type="similarity">
    <text evidence="1">Belongs to the SAP18 family.</text>
</comment>
<dbReference type="GO" id="GO:0005634">
    <property type="term" value="C:nucleus"/>
    <property type="evidence" value="ECO:0007669"/>
    <property type="project" value="TreeGrafter"/>
</dbReference>
<dbReference type="FunFam" id="3.10.20.550:FF:000001">
    <property type="entry name" value="Histone deacetylase complex subunit SAP18"/>
    <property type="match status" value="1"/>
</dbReference>
<keyword evidence="8" id="KW-1185">Reference proteome</keyword>
<evidence type="ECO:0000256" key="6">
    <source>
        <dbReference type="SAM" id="MobiDB-lite"/>
    </source>
</evidence>
<dbReference type="Gene3D" id="3.10.20.550">
    <property type="entry name" value="ASAP complex, SAP18 subunit"/>
    <property type="match status" value="1"/>
</dbReference>
<feature type="region of interest" description="Disordered" evidence="6">
    <location>
        <begin position="140"/>
        <end position="203"/>
    </location>
</feature>
<evidence type="ECO:0000256" key="3">
    <source>
        <dbReference type="ARBA" id="ARBA00023015"/>
    </source>
</evidence>
<gene>
    <name evidence="7" type="ORF">RDWZM_001274</name>
</gene>
<dbReference type="Pfam" id="PF06487">
    <property type="entry name" value="SAP18"/>
    <property type="match status" value="1"/>
</dbReference>
<dbReference type="AlphaFoldDB" id="A0A9Q0RQE4"/>
<feature type="compositionally biased region" description="Low complexity" evidence="6">
    <location>
        <begin position="145"/>
        <end position="163"/>
    </location>
</feature>
<dbReference type="InterPro" id="IPR010516">
    <property type="entry name" value="SAP18"/>
</dbReference>